<dbReference type="Proteomes" id="UP001218218">
    <property type="component" value="Unassembled WGS sequence"/>
</dbReference>
<evidence type="ECO:0000313" key="2">
    <source>
        <dbReference type="Proteomes" id="UP001218218"/>
    </source>
</evidence>
<comment type="caution">
    <text evidence="1">The sequence shown here is derived from an EMBL/GenBank/DDBJ whole genome shotgun (WGS) entry which is preliminary data.</text>
</comment>
<reference evidence="1" key="1">
    <citation type="submission" date="2023-03" db="EMBL/GenBank/DDBJ databases">
        <title>Massive genome expansion in bonnet fungi (Mycena s.s.) driven by repeated elements and novel gene families across ecological guilds.</title>
        <authorList>
            <consortium name="Lawrence Berkeley National Laboratory"/>
            <person name="Harder C.B."/>
            <person name="Miyauchi S."/>
            <person name="Viragh M."/>
            <person name="Kuo A."/>
            <person name="Thoen E."/>
            <person name="Andreopoulos B."/>
            <person name="Lu D."/>
            <person name="Skrede I."/>
            <person name="Drula E."/>
            <person name="Henrissat B."/>
            <person name="Morin E."/>
            <person name="Kohler A."/>
            <person name="Barry K."/>
            <person name="LaButti K."/>
            <person name="Morin E."/>
            <person name="Salamov A."/>
            <person name="Lipzen A."/>
            <person name="Mereny Z."/>
            <person name="Hegedus B."/>
            <person name="Baldrian P."/>
            <person name="Stursova M."/>
            <person name="Weitz H."/>
            <person name="Taylor A."/>
            <person name="Grigoriev I.V."/>
            <person name="Nagy L.G."/>
            <person name="Martin F."/>
            <person name="Kauserud H."/>
        </authorList>
    </citation>
    <scope>NUCLEOTIDE SEQUENCE</scope>
    <source>
        <strain evidence="1">CBHHK002</strain>
    </source>
</reference>
<sequence length="87" mass="10163">VQHLCCVEHDCRKGDCQPTLKSREFQEREATDRETSLIKHADDDHFVLNLSALHNFVRVCRALPRHMTALEPLIQDRVKFHKEASLK</sequence>
<keyword evidence="2" id="KW-1185">Reference proteome</keyword>
<protein>
    <submittedName>
        <fullName evidence="1">Uncharacterized protein</fullName>
    </submittedName>
</protein>
<accession>A0AAD7EC44</accession>
<feature type="non-terminal residue" evidence="1">
    <location>
        <position position="1"/>
    </location>
</feature>
<dbReference type="EMBL" id="JARIHO010000077">
    <property type="protein sequence ID" value="KAJ7310800.1"/>
    <property type="molecule type" value="Genomic_DNA"/>
</dbReference>
<organism evidence="1 2">
    <name type="scientific">Mycena albidolilacea</name>
    <dbReference type="NCBI Taxonomy" id="1033008"/>
    <lineage>
        <taxon>Eukaryota</taxon>
        <taxon>Fungi</taxon>
        <taxon>Dikarya</taxon>
        <taxon>Basidiomycota</taxon>
        <taxon>Agaricomycotina</taxon>
        <taxon>Agaricomycetes</taxon>
        <taxon>Agaricomycetidae</taxon>
        <taxon>Agaricales</taxon>
        <taxon>Marasmiineae</taxon>
        <taxon>Mycenaceae</taxon>
        <taxon>Mycena</taxon>
    </lineage>
</organism>
<dbReference type="AlphaFoldDB" id="A0AAD7EC44"/>
<proteinExistence type="predicted"/>
<gene>
    <name evidence="1" type="ORF">DFH08DRAFT_643161</name>
</gene>
<feature type="non-terminal residue" evidence="1">
    <location>
        <position position="87"/>
    </location>
</feature>
<name>A0AAD7EC44_9AGAR</name>
<evidence type="ECO:0000313" key="1">
    <source>
        <dbReference type="EMBL" id="KAJ7310800.1"/>
    </source>
</evidence>